<name>A0A2Z3YUR1_9CORY</name>
<evidence type="ECO:0000313" key="2">
    <source>
        <dbReference type="Proteomes" id="UP000247696"/>
    </source>
</evidence>
<dbReference type="RefSeq" id="WP_110482317.1">
    <property type="nucleotide sequence ID" value="NZ_CP024988.1"/>
</dbReference>
<dbReference type="AlphaFoldDB" id="A0A2Z3YUR1"/>
<reference evidence="2" key="1">
    <citation type="submission" date="2017-11" db="EMBL/GenBank/DDBJ databases">
        <title>Otitis media/interna in a cat caused by the recently described species Corynebacterium provencense.</title>
        <authorList>
            <person name="Kittl S."/>
            <person name="Brodard I."/>
            <person name="Rychener L."/>
            <person name="Jores J."/>
            <person name="Roosje P."/>
            <person name="Gobeli Brawand S."/>
        </authorList>
    </citation>
    <scope>NUCLEOTIDE SEQUENCE [LARGE SCALE GENOMIC DNA]</scope>
    <source>
        <strain evidence="2">17KM38</strain>
    </source>
</reference>
<dbReference type="OrthoDB" id="190628at2"/>
<evidence type="ECO:0000313" key="1">
    <source>
        <dbReference type="EMBL" id="AWT27421.1"/>
    </source>
</evidence>
<dbReference type="NCBIfam" id="TIGR02570">
    <property type="entry name" value="cas7_GSU0053"/>
    <property type="match status" value="1"/>
</dbReference>
<keyword evidence="2" id="KW-1185">Reference proteome</keyword>
<dbReference type="Proteomes" id="UP000247696">
    <property type="component" value="Chromosome"/>
</dbReference>
<sequence>MITLTDLLTASQRGGSSTLTSVTELRPAAGPHASVAPAKFVNRSGSTFAFETRYIDGEAVNVALLDSKQSQLNRAESALSLAVRDGEETAAKIPHITVDYGEKDYTDLELPHRAFDGHVRAASLDGVPVPQTEQFQALRNCTPANARPLLETSPFSLVGGVWDSTRRADQVRFRSALVGEIIGVLADQQAAGDNLSSLRGGARVDPVAMSVQLSGPDLEKILDAQQDELSSKLVEKIRKEIKGLKKGERISASNLGLGGIPPQLDALGGVACSRIIRSWVLSFAALRQIRFGAGAEGDVACRALLAALALNSIARAEQELYLRANCDLVEAAAPVVTLDERFGSSRELEPLTVDAADALLEEAMELAARKAGVVWSGQDMRVTGDPAIIRGAVDESEDEA</sequence>
<protein>
    <recommendedName>
        <fullName evidence="3">CRISPR-associated protein Csb1</fullName>
    </recommendedName>
</protein>
<proteinExistence type="predicted"/>
<dbReference type="InterPro" id="IPR013403">
    <property type="entry name" value="CRISPR-assoc_prot_Csb1/Cas7u"/>
</dbReference>
<dbReference type="KEGG" id="cpre:Csp1_26780"/>
<dbReference type="EMBL" id="CP024988">
    <property type="protein sequence ID" value="AWT27421.1"/>
    <property type="molecule type" value="Genomic_DNA"/>
</dbReference>
<gene>
    <name evidence="1" type="ORF">Csp1_26780</name>
</gene>
<organism evidence="1 2">
    <name type="scientific">Corynebacterium provencense</name>
    <dbReference type="NCBI Taxonomy" id="1737425"/>
    <lineage>
        <taxon>Bacteria</taxon>
        <taxon>Bacillati</taxon>
        <taxon>Actinomycetota</taxon>
        <taxon>Actinomycetes</taxon>
        <taxon>Mycobacteriales</taxon>
        <taxon>Corynebacteriaceae</taxon>
        <taxon>Corynebacterium</taxon>
    </lineage>
</organism>
<evidence type="ECO:0008006" key="3">
    <source>
        <dbReference type="Google" id="ProtNLM"/>
    </source>
</evidence>
<dbReference type="Pfam" id="PF09617">
    <property type="entry name" value="Cas_GSU0053"/>
    <property type="match status" value="1"/>
</dbReference>
<accession>A0A2Z3YUR1</accession>